<dbReference type="PANTHER" id="PTHR40590:SF1">
    <property type="entry name" value="CYTOPLASMIC PROTEIN"/>
    <property type="match status" value="1"/>
</dbReference>
<dbReference type="CDD" id="cd14789">
    <property type="entry name" value="Tiki"/>
    <property type="match status" value="1"/>
</dbReference>
<comment type="caution">
    <text evidence="1">The sequence shown here is derived from an EMBL/GenBank/DDBJ whole genome shotgun (WGS) entry which is preliminary data.</text>
</comment>
<dbReference type="PANTHER" id="PTHR40590">
    <property type="entry name" value="CYTOPLASMIC PROTEIN-RELATED"/>
    <property type="match status" value="1"/>
</dbReference>
<name>A0A2W4R436_9GAMM</name>
<reference evidence="1 2" key="1">
    <citation type="journal article" date="2018" name="Aquat. Microb. Ecol.">
        <title>Gammaproteobacterial methanotrophs dominate.</title>
        <authorList>
            <person name="Rissanen A.J."/>
            <person name="Saarenheimo J."/>
            <person name="Tiirola M."/>
            <person name="Peura S."/>
            <person name="Aalto S.L."/>
            <person name="Karvinen A."/>
            <person name="Nykanen H."/>
        </authorList>
    </citation>
    <scope>NUCLEOTIDE SEQUENCE [LARGE SCALE GENOMIC DNA]</scope>
    <source>
        <strain evidence="1">AMbin10</strain>
    </source>
</reference>
<accession>A0A2W4R436</accession>
<dbReference type="InterPro" id="IPR047111">
    <property type="entry name" value="YbaP-like"/>
</dbReference>
<dbReference type="Pfam" id="PF01963">
    <property type="entry name" value="TraB_PrgY_gumN"/>
    <property type="match status" value="1"/>
</dbReference>
<evidence type="ECO:0000313" key="2">
    <source>
        <dbReference type="Proteomes" id="UP000249396"/>
    </source>
</evidence>
<protein>
    <recommendedName>
        <fullName evidence="3">TraB/GumN family protein</fullName>
    </recommendedName>
</protein>
<sequence>MPLFMFKMKSNNTWGRSMRFSLYGLVKFAIGCLLTLAISLPAVAGLYKCVDRHNKTFYQDMPCQEMTSEKLPYTLAKSPGEGDERAFFWKATNGKGVLYLLGSLHFGAQSFYPLPQVVNNAFINSDVLVVEADINNLSSKEMAGGLPGKGRYADKSKLEDHIKRITWNKTLELANKLELNDELLASVKPWLAALMLNAQSLKREGYNAEQGIDNFFTQQASNKKPVMELESEQDQINLFDQLSDLEQEQLLLHTLKELNHGPEYHKGVVEAWKKGDVEAMDLIVRQSFDTGQLSSKLFNIFFLERNERMANRLIDLSNDGRTYFVVVGSGHLSGEKGILKLLEQKGFAITQP</sequence>
<evidence type="ECO:0000313" key="1">
    <source>
        <dbReference type="EMBL" id="PZN77836.1"/>
    </source>
</evidence>
<evidence type="ECO:0008006" key="3">
    <source>
        <dbReference type="Google" id="ProtNLM"/>
    </source>
</evidence>
<proteinExistence type="predicted"/>
<organism evidence="1 2">
    <name type="scientific">Candidatus Methylumidiphilus alinenensis</name>
    <dbReference type="NCBI Taxonomy" id="2202197"/>
    <lineage>
        <taxon>Bacteria</taxon>
        <taxon>Pseudomonadati</taxon>
        <taxon>Pseudomonadota</taxon>
        <taxon>Gammaproteobacteria</taxon>
        <taxon>Methylococcales</taxon>
        <taxon>Candidatus Methylumidiphilus</taxon>
    </lineage>
</organism>
<gene>
    <name evidence="1" type="ORF">DM484_13900</name>
</gene>
<dbReference type="EMBL" id="QJPH01000329">
    <property type="protein sequence ID" value="PZN77836.1"/>
    <property type="molecule type" value="Genomic_DNA"/>
</dbReference>
<dbReference type="AlphaFoldDB" id="A0A2W4R436"/>
<dbReference type="Proteomes" id="UP000249396">
    <property type="component" value="Unassembled WGS sequence"/>
</dbReference>
<dbReference type="InterPro" id="IPR002816">
    <property type="entry name" value="TraB/PrgY/GumN_fam"/>
</dbReference>